<organism evidence="3 4">
    <name type="scientific">Glycomyces algeriensis</name>
    <dbReference type="NCBI Taxonomy" id="256037"/>
    <lineage>
        <taxon>Bacteria</taxon>
        <taxon>Bacillati</taxon>
        <taxon>Actinomycetota</taxon>
        <taxon>Actinomycetes</taxon>
        <taxon>Glycomycetales</taxon>
        <taxon>Glycomycetaceae</taxon>
        <taxon>Glycomyces</taxon>
    </lineage>
</organism>
<feature type="transmembrane region" description="Helical" evidence="2">
    <location>
        <begin position="251"/>
        <end position="272"/>
    </location>
</feature>
<dbReference type="RefSeq" id="WP_270116099.1">
    <property type="nucleotide sequence ID" value="NZ_BAAAOL010000009.1"/>
</dbReference>
<gene>
    <name evidence="3" type="ORF">GALLR39Z86_03130</name>
</gene>
<reference evidence="3" key="1">
    <citation type="submission" date="2022-12" db="EMBL/GenBank/DDBJ databases">
        <title>Reference genome sequencing for broad-spectrum identification of bacterial and archaeal isolates by mass spectrometry.</title>
        <authorList>
            <person name="Sekiguchi Y."/>
            <person name="Tourlousse D.M."/>
        </authorList>
    </citation>
    <scope>NUCLEOTIDE SEQUENCE</scope>
    <source>
        <strain evidence="3">LLR39Z86</strain>
    </source>
</reference>
<name>A0A9W6G552_9ACTN</name>
<proteinExistence type="predicted"/>
<evidence type="ECO:0000313" key="4">
    <source>
        <dbReference type="Proteomes" id="UP001144313"/>
    </source>
</evidence>
<dbReference type="AlphaFoldDB" id="A0A9W6G552"/>
<keyword evidence="4" id="KW-1185">Reference proteome</keyword>
<feature type="region of interest" description="Disordered" evidence="1">
    <location>
        <begin position="1"/>
        <end position="34"/>
    </location>
</feature>
<feature type="transmembrane region" description="Helical" evidence="2">
    <location>
        <begin position="52"/>
        <end position="76"/>
    </location>
</feature>
<accession>A0A9W6G552</accession>
<evidence type="ECO:0000256" key="2">
    <source>
        <dbReference type="SAM" id="Phobius"/>
    </source>
</evidence>
<protein>
    <submittedName>
        <fullName evidence="3">Uncharacterized protein</fullName>
    </submittedName>
</protein>
<evidence type="ECO:0000256" key="1">
    <source>
        <dbReference type="SAM" id="MobiDB-lite"/>
    </source>
</evidence>
<dbReference type="Proteomes" id="UP001144313">
    <property type="component" value="Unassembled WGS sequence"/>
</dbReference>
<feature type="transmembrane region" description="Helical" evidence="2">
    <location>
        <begin position="220"/>
        <end position="239"/>
    </location>
</feature>
<sequence>MKAPNMAPLSDLPPMPPVPDDELNPSRRQGAAATAQDESNRYLVVVRFNRRLLGWAVSVGWSLTALMYALTFYLMASSDISAGGFIFLVQFLPLHSAIVATYLLTQRHCLTYDLRRRRVAGGVLQVNSALKQWRDGDRLEYSIHRGRLEIVRPNGRRRNVVRNAFTIDQRSWTAFVDVYLAHQNAWKESEGTESIPEVRMPAAPPGKPGAMINVGVRWRFFGIILLIGLAYIAADLALLADADRRGAEFDFFGTLMLTGGGCALFGTVPLVCNPVVTYEPGKGRVSVKPRGLPAREFPRPGGERIEYSIYNGALYEIRLDGKRRRVATGWAREQVAWKTFVDRFLEDHNPTGPRS</sequence>
<keyword evidence="2" id="KW-0812">Transmembrane</keyword>
<keyword evidence="2" id="KW-0472">Membrane</keyword>
<keyword evidence="2" id="KW-1133">Transmembrane helix</keyword>
<comment type="caution">
    <text evidence="3">The sequence shown here is derived from an EMBL/GenBank/DDBJ whole genome shotgun (WGS) entry which is preliminary data.</text>
</comment>
<dbReference type="EMBL" id="BSDT01000001">
    <property type="protein sequence ID" value="GLI40463.1"/>
    <property type="molecule type" value="Genomic_DNA"/>
</dbReference>
<feature type="transmembrane region" description="Helical" evidence="2">
    <location>
        <begin position="82"/>
        <end position="105"/>
    </location>
</feature>
<evidence type="ECO:0000313" key="3">
    <source>
        <dbReference type="EMBL" id="GLI40463.1"/>
    </source>
</evidence>